<protein>
    <submittedName>
        <fullName evidence="1">Uncharacterized protein</fullName>
    </submittedName>
</protein>
<dbReference type="RefSeq" id="WP_101252245.1">
    <property type="nucleotide sequence ID" value="NZ_PIUM01000025.1"/>
</dbReference>
<proteinExistence type="predicted"/>
<keyword evidence="2" id="KW-1185">Reference proteome</keyword>
<evidence type="ECO:0000313" key="1">
    <source>
        <dbReference type="EMBL" id="PKU22971.1"/>
    </source>
</evidence>
<evidence type="ECO:0000313" key="2">
    <source>
        <dbReference type="Proteomes" id="UP000233293"/>
    </source>
</evidence>
<dbReference type="Proteomes" id="UP000233293">
    <property type="component" value="Unassembled WGS sequence"/>
</dbReference>
<comment type="caution">
    <text evidence="1">The sequence shown here is derived from an EMBL/GenBank/DDBJ whole genome shotgun (WGS) entry which is preliminary data.</text>
</comment>
<name>A0A2N3PRE7_9PROT</name>
<organism evidence="1 2">
    <name type="scientific">Telmatospirillum siberiense</name>
    <dbReference type="NCBI Taxonomy" id="382514"/>
    <lineage>
        <taxon>Bacteria</taxon>
        <taxon>Pseudomonadati</taxon>
        <taxon>Pseudomonadota</taxon>
        <taxon>Alphaproteobacteria</taxon>
        <taxon>Rhodospirillales</taxon>
        <taxon>Rhodospirillaceae</taxon>
        <taxon>Telmatospirillum</taxon>
    </lineage>
</organism>
<accession>A0A2N3PRE7</accession>
<gene>
    <name evidence="1" type="ORF">CWS72_19155</name>
</gene>
<dbReference type="AlphaFoldDB" id="A0A2N3PRE7"/>
<reference evidence="2" key="1">
    <citation type="submission" date="2017-12" db="EMBL/GenBank/DDBJ databases">
        <title>Draft genome sequence of Telmatospirillum siberiense 26-4b1T, an acidotolerant peatland alphaproteobacterium potentially involved in sulfur cycling.</title>
        <authorList>
            <person name="Hausmann B."/>
            <person name="Pjevac P."/>
            <person name="Schreck K."/>
            <person name="Herbold C.W."/>
            <person name="Daims H."/>
            <person name="Wagner M."/>
            <person name="Pester M."/>
            <person name="Loy A."/>
        </authorList>
    </citation>
    <scope>NUCLEOTIDE SEQUENCE [LARGE SCALE GENOMIC DNA]</scope>
    <source>
        <strain evidence="2">26-4b1</strain>
    </source>
</reference>
<dbReference type="EMBL" id="PIUM01000025">
    <property type="protein sequence ID" value="PKU22971.1"/>
    <property type="molecule type" value="Genomic_DNA"/>
</dbReference>
<sequence length="76" mass="8087">MPSGIRQGASDLRVASDRVSLFKALGGGWDESGAAVTSAIGTEQTALVDFAVRNYSFYSSSFLIVQSPRNLNSRSD</sequence>